<proteinExistence type="predicted"/>
<evidence type="ECO:0000256" key="1">
    <source>
        <dbReference type="SAM" id="Phobius"/>
    </source>
</evidence>
<reference evidence="2 3" key="1">
    <citation type="submission" date="2024-02" db="EMBL/GenBank/DDBJ databases">
        <title>A novel Wenzhouxiangellaceae bacterium, isolated from coastal sediments.</title>
        <authorList>
            <person name="Du Z.-J."/>
            <person name="Ye Y.-Q."/>
            <person name="Zhang X.-Y."/>
        </authorList>
    </citation>
    <scope>NUCLEOTIDE SEQUENCE [LARGE SCALE GENOMIC DNA]</scope>
    <source>
        <strain evidence="2 3">CH-27</strain>
    </source>
</reference>
<sequence>MSASFALVSRPLSPSEQSAALTAARNLTLSDHAVRYALILILGWMGAMKFTGYEAEAIQGLVASSPLMSWLYGIGCQQTVSNGIGVIELVTAAALAVGPFNRAIAIFGAALAVAIFSVTLSFLFTAPGWEASLGGFPALSVVPGQFLLKDLVLWTVSISLLVRAINGRR</sequence>
<dbReference type="GO" id="GO:0005886">
    <property type="term" value="C:plasma membrane"/>
    <property type="evidence" value="ECO:0007669"/>
    <property type="project" value="TreeGrafter"/>
</dbReference>
<keyword evidence="3" id="KW-1185">Reference proteome</keyword>
<feature type="transmembrane region" description="Helical" evidence="1">
    <location>
        <begin position="104"/>
        <end position="126"/>
    </location>
</feature>
<dbReference type="InterPro" id="IPR007339">
    <property type="entry name" value="RclC-like"/>
</dbReference>
<comment type="caution">
    <text evidence="2">The sequence shown here is derived from an EMBL/GenBank/DDBJ whole genome shotgun (WGS) entry which is preliminary data.</text>
</comment>
<feature type="transmembrane region" description="Helical" evidence="1">
    <location>
        <begin position="146"/>
        <end position="165"/>
    </location>
</feature>
<keyword evidence="1" id="KW-0812">Transmembrane</keyword>
<dbReference type="RefSeq" id="WP_354693743.1">
    <property type="nucleotide sequence ID" value="NZ_JAZHOG010000001.1"/>
</dbReference>
<dbReference type="EMBL" id="JAZHOG010000001">
    <property type="protein sequence ID" value="MEJ8566424.1"/>
    <property type="molecule type" value="Genomic_DNA"/>
</dbReference>
<evidence type="ECO:0000313" key="3">
    <source>
        <dbReference type="Proteomes" id="UP001359886"/>
    </source>
</evidence>
<accession>A0AAW9RB20</accession>
<dbReference type="Proteomes" id="UP001359886">
    <property type="component" value="Unassembled WGS sequence"/>
</dbReference>
<evidence type="ECO:0000313" key="2">
    <source>
        <dbReference type="EMBL" id="MEJ8566424.1"/>
    </source>
</evidence>
<dbReference type="GO" id="GO:1901530">
    <property type="term" value="P:response to hypochlorite"/>
    <property type="evidence" value="ECO:0007669"/>
    <property type="project" value="TreeGrafter"/>
</dbReference>
<name>A0AAW9RB20_9GAMM</name>
<dbReference type="PANTHER" id="PTHR40106:SF1">
    <property type="entry name" value="INNER MEMBRANE PROTEIN RCLC"/>
    <property type="match status" value="1"/>
</dbReference>
<protein>
    <submittedName>
        <fullName evidence="2">DUF417 family protein</fullName>
    </submittedName>
</protein>
<gene>
    <name evidence="2" type="ORF">V3330_02195</name>
</gene>
<dbReference type="PANTHER" id="PTHR40106">
    <property type="entry name" value="INNER MEMBRANE PROTEIN RCLC"/>
    <property type="match status" value="1"/>
</dbReference>
<keyword evidence="1" id="KW-0472">Membrane</keyword>
<organism evidence="2 3">
    <name type="scientific">Elongatibacter sediminis</name>
    <dbReference type="NCBI Taxonomy" id="3119006"/>
    <lineage>
        <taxon>Bacteria</taxon>
        <taxon>Pseudomonadati</taxon>
        <taxon>Pseudomonadota</taxon>
        <taxon>Gammaproteobacteria</taxon>
        <taxon>Chromatiales</taxon>
        <taxon>Wenzhouxiangellaceae</taxon>
        <taxon>Elongatibacter</taxon>
    </lineage>
</organism>
<dbReference type="Pfam" id="PF04224">
    <property type="entry name" value="DUF417"/>
    <property type="match status" value="2"/>
</dbReference>
<keyword evidence="1" id="KW-1133">Transmembrane helix</keyword>
<dbReference type="AlphaFoldDB" id="A0AAW9RB20"/>